<evidence type="ECO:0000313" key="9">
    <source>
        <dbReference type="Proteomes" id="UP000092495"/>
    </source>
</evidence>
<dbReference type="PANTHER" id="PTHR11717:SF7">
    <property type="entry name" value="LOW MOLECULAR WEIGHT PHOSPHOTYROSINE PROTEIN PHOSPHATASE"/>
    <property type="match status" value="1"/>
</dbReference>
<reference evidence="8" key="1">
    <citation type="submission" date="2016-10" db="EMBL/GenBank/DDBJ databases">
        <authorList>
            <person name="See-Too W.S."/>
        </authorList>
    </citation>
    <scope>NUCLEOTIDE SEQUENCE</scope>
    <source>
        <strain evidence="8">DSM 22276</strain>
    </source>
</reference>
<dbReference type="Gene3D" id="3.40.50.2300">
    <property type="match status" value="1"/>
</dbReference>
<feature type="active site" evidence="6">
    <location>
        <position position="14"/>
    </location>
</feature>
<dbReference type="AlphaFoldDB" id="A0A1C7EIT2"/>
<evidence type="ECO:0000256" key="2">
    <source>
        <dbReference type="ARBA" id="ARBA00013064"/>
    </source>
</evidence>
<dbReference type="EC" id="3.1.3.48" evidence="2"/>
<evidence type="ECO:0000256" key="4">
    <source>
        <dbReference type="ARBA" id="ARBA00022912"/>
    </source>
</evidence>
<name>A0A1C7EIT2_9BACL</name>
<keyword evidence="4" id="KW-0904">Protein phosphatase</keyword>
<evidence type="ECO:0000313" key="8">
    <source>
        <dbReference type="EMBL" id="ANU23252.1"/>
    </source>
</evidence>
<evidence type="ECO:0000256" key="5">
    <source>
        <dbReference type="ARBA" id="ARBA00051722"/>
    </source>
</evidence>
<dbReference type="KEGG" id="pdg:BCM40_07660"/>
<keyword evidence="3" id="KW-0378">Hydrolase</keyword>
<dbReference type="GO" id="GO:0004725">
    <property type="term" value="F:protein tyrosine phosphatase activity"/>
    <property type="evidence" value="ECO:0007669"/>
    <property type="project" value="UniProtKB-EC"/>
</dbReference>
<gene>
    <name evidence="8" type="ORF">BCM40_07660</name>
</gene>
<organism evidence="8 9">
    <name type="scientific">Planococcus donghaensis</name>
    <dbReference type="NCBI Taxonomy" id="414778"/>
    <lineage>
        <taxon>Bacteria</taxon>
        <taxon>Bacillati</taxon>
        <taxon>Bacillota</taxon>
        <taxon>Bacilli</taxon>
        <taxon>Bacillales</taxon>
        <taxon>Caryophanaceae</taxon>
        <taxon>Planococcus</taxon>
    </lineage>
</organism>
<dbReference type="OrthoDB" id="9784339at2"/>
<dbReference type="PRINTS" id="PR00719">
    <property type="entry name" value="LMWPTPASE"/>
</dbReference>
<evidence type="ECO:0000256" key="6">
    <source>
        <dbReference type="PIRSR" id="PIRSR617867-1"/>
    </source>
</evidence>
<dbReference type="RefSeq" id="WP_065526291.1">
    <property type="nucleotide sequence ID" value="NZ_CP016543.2"/>
</dbReference>
<evidence type="ECO:0000256" key="1">
    <source>
        <dbReference type="ARBA" id="ARBA00011063"/>
    </source>
</evidence>
<protein>
    <recommendedName>
        <fullName evidence="2">protein-tyrosine-phosphatase</fullName>
        <ecNumber evidence="2">3.1.3.48</ecNumber>
    </recommendedName>
</protein>
<evidence type="ECO:0000259" key="7">
    <source>
        <dbReference type="SMART" id="SM00226"/>
    </source>
</evidence>
<dbReference type="InterPro" id="IPR023485">
    <property type="entry name" value="Ptyr_pPase"/>
</dbReference>
<dbReference type="SUPFAM" id="SSF52788">
    <property type="entry name" value="Phosphotyrosine protein phosphatases I"/>
    <property type="match status" value="1"/>
</dbReference>
<dbReference type="InterPro" id="IPR036196">
    <property type="entry name" value="Ptyr_pPase_sf"/>
</dbReference>
<dbReference type="Proteomes" id="UP000092495">
    <property type="component" value="Chromosome"/>
</dbReference>
<feature type="active site" description="Nucleophile" evidence="6">
    <location>
        <position position="8"/>
    </location>
</feature>
<feature type="active site" description="Proton donor" evidence="6">
    <location>
        <position position="123"/>
    </location>
</feature>
<dbReference type="SMART" id="SM00226">
    <property type="entry name" value="LMWPc"/>
    <property type="match status" value="1"/>
</dbReference>
<feature type="domain" description="Phosphotyrosine protein phosphatase I" evidence="7">
    <location>
        <begin position="2"/>
        <end position="147"/>
    </location>
</feature>
<comment type="catalytic activity">
    <reaction evidence="5">
        <text>O-phospho-L-tyrosyl-[protein] + H2O = L-tyrosyl-[protein] + phosphate</text>
        <dbReference type="Rhea" id="RHEA:10684"/>
        <dbReference type="Rhea" id="RHEA-COMP:10136"/>
        <dbReference type="Rhea" id="RHEA-COMP:20101"/>
        <dbReference type="ChEBI" id="CHEBI:15377"/>
        <dbReference type="ChEBI" id="CHEBI:43474"/>
        <dbReference type="ChEBI" id="CHEBI:46858"/>
        <dbReference type="ChEBI" id="CHEBI:61978"/>
        <dbReference type="EC" id="3.1.3.48"/>
    </reaction>
</comment>
<evidence type="ECO:0000256" key="3">
    <source>
        <dbReference type="ARBA" id="ARBA00022801"/>
    </source>
</evidence>
<dbReference type="InterPro" id="IPR050438">
    <property type="entry name" value="LMW_PTPase"/>
</dbReference>
<dbReference type="PANTHER" id="PTHR11717">
    <property type="entry name" value="LOW MOLECULAR WEIGHT PROTEIN TYROSINE PHOSPHATASE"/>
    <property type="match status" value="1"/>
</dbReference>
<dbReference type="InterPro" id="IPR017867">
    <property type="entry name" value="Tyr_phospatase_low_mol_wt"/>
</dbReference>
<dbReference type="Pfam" id="PF01451">
    <property type="entry name" value="LMWPc"/>
    <property type="match status" value="1"/>
</dbReference>
<keyword evidence="9" id="KW-1185">Reference proteome</keyword>
<accession>A0A1C7EIT2</accession>
<sequence length="154" mass="17322">MIRVLFVCLGNICRSPMAEAVLKELVNKDRLSSKIKVESAGTGNWHIGDDPHPGTLDILEKHDISTAGLKGRQLQPGDFERFDYIVGMDKNNIADIRSMLGQPVHPKIFRFLDLTHHAKDVPDPYFTGDFTETYELVTEGCTALLQKIKEELVE</sequence>
<proteinExistence type="inferred from homology"/>
<dbReference type="CDD" id="cd16343">
    <property type="entry name" value="LMWPTP"/>
    <property type="match status" value="1"/>
</dbReference>
<dbReference type="STRING" id="414778.BCM40_07660"/>
<dbReference type="EMBL" id="CP016543">
    <property type="protein sequence ID" value="ANU23252.1"/>
    <property type="molecule type" value="Genomic_DNA"/>
</dbReference>
<comment type="similarity">
    <text evidence="1">Belongs to the low molecular weight phosphotyrosine protein phosphatase family.</text>
</comment>